<dbReference type="EMBL" id="CAJOBS010004899">
    <property type="protein sequence ID" value="CAF4890115.1"/>
    <property type="molecule type" value="Genomic_DNA"/>
</dbReference>
<dbReference type="Proteomes" id="UP000663838">
    <property type="component" value="Unassembled WGS sequence"/>
</dbReference>
<name>A0A821UH29_9BILA</name>
<dbReference type="AlphaFoldDB" id="A0A821UH29"/>
<comment type="caution">
    <text evidence="2">The sequence shown here is derived from an EMBL/GenBank/DDBJ whole genome shotgun (WGS) entry which is preliminary data.</text>
</comment>
<dbReference type="Pfam" id="PF26215">
    <property type="entry name" value="HTH_animal"/>
    <property type="match status" value="1"/>
</dbReference>
<feature type="domain" description="Helix-turn-helix" evidence="1">
    <location>
        <begin position="148"/>
        <end position="192"/>
    </location>
</feature>
<dbReference type="InterPro" id="IPR058912">
    <property type="entry name" value="HTH_animal"/>
</dbReference>
<accession>A0A821UH29</accession>
<feature type="non-terminal residue" evidence="2">
    <location>
        <position position="1"/>
    </location>
</feature>
<organism evidence="2 3">
    <name type="scientific">Rotaria socialis</name>
    <dbReference type="NCBI Taxonomy" id="392032"/>
    <lineage>
        <taxon>Eukaryota</taxon>
        <taxon>Metazoa</taxon>
        <taxon>Spiralia</taxon>
        <taxon>Gnathifera</taxon>
        <taxon>Rotifera</taxon>
        <taxon>Eurotatoria</taxon>
        <taxon>Bdelloidea</taxon>
        <taxon>Philodinida</taxon>
        <taxon>Philodinidae</taxon>
        <taxon>Rotaria</taxon>
    </lineage>
</organism>
<sequence length="312" mass="37636">KIVRLTSLFLHNNRFYYDGKIYRFIKGGPSNSGLIETLSNIYVNRMEKFLIDQSSMKQNEFYGRYHNQIFFTWNQSLDELQQILKSMTSEYHHLNFDIHFGKKLNYLDLYLENHDGILYSRVHHQENQQPYTLPYISNGNSITKHSHWLRSSLVRAIRYCTSVEDFNHERIYLEMTYLANGYSIDFIDKHIQHFLTFFDAKSLQQLPLDQHVYKKIRHRLFNFMREQRQYKEKKQESFKKNRRFHLSYIYDNVGPKGRFNKKLREILSKHIQLQNTTFENNKLQLDITTKSQHSLISLLSGQRPSHPILNLK</sequence>
<proteinExistence type="predicted"/>
<evidence type="ECO:0000313" key="2">
    <source>
        <dbReference type="EMBL" id="CAF4890115.1"/>
    </source>
</evidence>
<evidence type="ECO:0000313" key="3">
    <source>
        <dbReference type="Proteomes" id="UP000663838"/>
    </source>
</evidence>
<reference evidence="2" key="1">
    <citation type="submission" date="2021-02" db="EMBL/GenBank/DDBJ databases">
        <authorList>
            <person name="Nowell W R."/>
        </authorList>
    </citation>
    <scope>NUCLEOTIDE SEQUENCE</scope>
</reference>
<protein>
    <recommendedName>
        <fullName evidence="1">Helix-turn-helix domain-containing protein</fullName>
    </recommendedName>
</protein>
<gene>
    <name evidence="2" type="ORF">TOA249_LOCUS29934</name>
</gene>
<evidence type="ECO:0000259" key="1">
    <source>
        <dbReference type="Pfam" id="PF26215"/>
    </source>
</evidence>